<evidence type="ECO:0000256" key="1">
    <source>
        <dbReference type="ARBA" id="ARBA00004141"/>
    </source>
</evidence>
<dbReference type="SUPFAM" id="SSF52091">
    <property type="entry name" value="SpoIIaa-like"/>
    <property type="match status" value="1"/>
</dbReference>
<feature type="transmembrane region" description="Helical" evidence="5">
    <location>
        <begin position="417"/>
        <end position="437"/>
    </location>
</feature>
<keyword evidence="2 5" id="KW-0812">Transmembrane</keyword>
<proteinExistence type="predicted"/>
<feature type="transmembrane region" description="Helical" evidence="5">
    <location>
        <begin position="100"/>
        <end position="127"/>
    </location>
</feature>
<accession>A0A8C3JDB1</accession>
<feature type="transmembrane region" description="Helical" evidence="5">
    <location>
        <begin position="291"/>
        <end position="312"/>
    </location>
</feature>
<dbReference type="PROSITE" id="PS50801">
    <property type="entry name" value="STAS"/>
    <property type="match status" value="1"/>
</dbReference>
<feature type="domain" description="STAS" evidence="6">
    <location>
        <begin position="530"/>
        <end position="711"/>
    </location>
</feature>
<dbReference type="Pfam" id="PF01740">
    <property type="entry name" value="STAS"/>
    <property type="match status" value="1"/>
</dbReference>
<keyword evidence="4 5" id="KW-0472">Membrane</keyword>
<keyword evidence="8" id="KW-1185">Reference proteome</keyword>
<dbReference type="NCBIfam" id="TIGR00815">
    <property type="entry name" value="sulP"/>
    <property type="match status" value="1"/>
</dbReference>
<dbReference type="CDD" id="cd07042">
    <property type="entry name" value="STAS_SulP_like_sulfate_transporter"/>
    <property type="match status" value="1"/>
</dbReference>
<feature type="transmembrane region" description="Helical" evidence="5">
    <location>
        <begin position="183"/>
        <end position="210"/>
    </location>
</feature>
<evidence type="ECO:0000256" key="4">
    <source>
        <dbReference type="ARBA" id="ARBA00023136"/>
    </source>
</evidence>
<dbReference type="Pfam" id="PF00916">
    <property type="entry name" value="Sulfate_transp"/>
    <property type="match status" value="1"/>
</dbReference>
<dbReference type="InterPro" id="IPR002645">
    <property type="entry name" value="STAS_dom"/>
</dbReference>
<evidence type="ECO:0000256" key="5">
    <source>
        <dbReference type="SAM" id="Phobius"/>
    </source>
</evidence>
<dbReference type="GO" id="GO:0016020">
    <property type="term" value="C:membrane"/>
    <property type="evidence" value="ECO:0007669"/>
    <property type="project" value="UniProtKB-SubCell"/>
</dbReference>
<dbReference type="InterPro" id="IPR011547">
    <property type="entry name" value="SLC26A/SulP_dom"/>
</dbReference>
<feature type="transmembrane region" description="Helical" evidence="5">
    <location>
        <begin position="380"/>
        <end position="397"/>
    </location>
</feature>
<evidence type="ECO:0000313" key="7">
    <source>
        <dbReference type="Ensembl" id="ENSCPGP00000005794.1"/>
    </source>
</evidence>
<dbReference type="PROSITE" id="PS01130">
    <property type="entry name" value="SLC26A"/>
    <property type="match status" value="1"/>
</dbReference>
<feature type="transmembrane region" description="Helical" evidence="5">
    <location>
        <begin position="133"/>
        <end position="150"/>
    </location>
</feature>
<reference evidence="7" key="2">
    <citation type="submission" date="2025-09" db="UniProtKB">
        <authorList>
            <consortium name="Ensembl"/>
        </authorList>
    </citation>
    <scope>IDENTIFICATION</scope>
</reference>
<evidence type="ECO:0000259" key="6">
    <source>
        <dbReference type="PROSITE" id="PS50801"/>
    </source>
</evidence>
<dbReference type="InterPro" id="IPR018045">
    <property type="entry name" value="S04_transporter_CS"/>
</dbReference>
<reference evidence="7" key="1">
    <citation type="submission" date="2025-08" db="UniProtKB">
        <authorList>
            <consortium name="Ensembl"/>
        </authorList>
    </citation>
    <scope>IDENTIFICATION</scope>
</reference>
<evidence type="ECO:0000256" key="2">
    <source>
        <dbReference type="ARBA" id="ARBA00022692"/>
    </source>
</evidence>
<dbReference type="PANTHER" id="PTHR11814">
    <property type="entry name" value="SULFATE TRANSPORTER"/>
    <property type="match status" value="1"/>
</dbReference>
<dbReference type="InterPro" id="IPR001902">
    <property type="entry name" value="SLC26A/SulP_fam"/>
</dbReference>
<feature type="transmembrane region" description="Helical" evidence="5">
    <location>
        <begin position="248"/>
        <end position="279"/>
    </location>
</feature>
<dbReference type="Ensembl" id="ENSCPGT00000006378.1">
    <property type="protein sequence ID" value="ENSCPGP00000005794.1"/>
    <property type="gene ID" value="ENSCPGG00000004077.1"/>
</dbReference>
<dbReference type="Proteomes" id="UP000694419">
    <property type="component" value="Unplaced"/>
</dbReference>
<dbReference type="GO" id="GO:0008271">
    <property type="term" value="F:secondary active sulfate transmembrane transporter activity"/>
    <property type="evidence" value="ECO:0007669"/>
    <property type="project" value="InterPro"/>
</dbReference>
<name>A0A8C3JDB1_9CHAR</name>
<evidence type="ECO:0000256" key="3">
    <source>
        <dbReference type="ARBA" id="ARBA00022989"/>
    </source>
</evidence>
<feature type="transmembrane region" description="Helical" evidence="5">
    <location>
        <begin position="474"/>
        <end position="506"/>
    </location>
</feature>
<dbReference type="InterPro" id="IPR036513">
    <property type="entry name" value="STAS_dom_sf"/>
</dbReference>
<protein>
    <submittedName>
        <fullName evidence="7">Solute carrier family 26 member 5</fullName>
    </submittedName>
</protein>
<feature type="transmembrane region" description="Helical" evidence="5">
    <location>
        <begin position="340"/>
        <end position="368"/>
    </location>
</feature>
<dbReference type="Gene3D" id="3.30.750.24">
    <property type="entry name" value="STAS domain"/>
    <property type="match status" value="1"/>
</dbReference>
<keyword evidence="3 5" id="KW-1133">Transmembrane helix</keyword>
<comment type="subcellular location">
    <subcellularLocation>
        <location evidence="1">Membrane</location>
        <topology evidence="1">Multi-pass membrane protein</topology>
    </subcellularLocation>
</comment>
<dbReference type="AlphaFoldDB" id="A0A8C3JDB1"/>
<organism evidence="7 8">
    <name type="scientific">Calidris pygmaea</name>
    <name type="common">Spoon-billed sandpiper</name>
    <dbReference type="NCBI Taxonomy" id="425635"/>
    <lineage>
        <taxon>Eukaryota</taxon>
        <taxon>Metazoa</taxon>
        <taxon>Chordata</taxon>
        <taxon>Craniata</taxon>
        <taxon>Vertebrata</taxon>
        <taxon>Euteleostomi</taxon>
        <taxon>Archelosauria</taxon>
        <taxon>Archosauria</taxon>
        <taxon>Dinosauria</taxon>
        <taxon>Saurischia</taxon>
        <taxon>Theropoda</taxon>
        <taxon>Coelurosauria</taxon>
        <taxon>Aves</taxon>
        <taxon>Neognathae</taxon>
        <taxon>Neoaves</taxon>
        <taxon>Charadriiformes</taxon>
        <taxon>Scolopacidae</taxon>
        <taxon>Calidris</taxon>
    </lineage>
</organism>
<evidence type="ECO:0000313" key="8">
    <source>
        <dbReference type="Proteomes" id="UP000694419"/>
    </source>
</evidence>
<sequence length="739" mass="81316">MEHLQEHEASLEQTQRYCVQRPIYNEELLQGQLHRRERTPQTLRQKIAHSCRCSSKKAKSHLYSCIPILKWLPRYPVKEYLLGDIISGISTGVMQLPQGLAYALLAAVPPVFGLYSSFYPVFLYTFFGTSKHISIGTFAVISMMVGGVAVREVPDEMIPVGYNSTNVTDSLDFDARDTKRVQVAVTLAFLSGIIQLCLGLLRFGFVAIYLTEPLVRGFTTAAAVHVFTSQLKYLLGIKTSRYSGPLSVVYSIAAVLSKITTTNIAALIVGLTCIVLLLIGKEINLRFKKKLPVPIPMEIIVVIIGTGVSAGMNLSESYRVDVVGNIPQGLRAPAVPDIQLIPAIFVDAIAIAIVGFSMAVSMAKIFALKHGYAIDGNQELIALGICNFVGSFFQSFSITCSMSRSLVQESTGGKTQIAGALSSIMVLLVIVAIGYLFEPLPQTVLAAIVMVNLKGMFKQFGDIAHFWRTSKIELAIWVVAFVASLFLGLDYGLLTAVAFAMITVIYRTQSPQYRILGQIPDTDIYCDVEEYEEVKEYPGIKIFQANASLYFANSESYTSALKKKTGVDPCAVLAARRKAQKRHGREIKKANANDVEASVKHEIANDELPVNGRFAEASVQDMSPDEQERFVEPKPNIHSLILDFTPVNFVDSVGAKTLKSIIKEYKEVGVRVCIASCSAPVMNELTRLSFFDNTVTREWLFHSIHDAVLACQVKARSVLLSEPLPAQARSEKRSVPPTN</sequence>